<evidence type="ECO:0000313" key="1">
    <source>
        <dbReference type="EMBL" id="CAG8833307.1"/>
    </source>
</evidence>
<organism evidence="1 2">
    <name type="scientific">Gigaspora margarita</name>
    <dbReference type="NCBI Taxonomy" id="4874"/>
    <lineage>
        <taxon>Eukaryota</taxon>
        <taxon>Fungi</taxon>
        <taxon>Fungi incertae sedis</taxon>
        <taxon>Mucoromycota</taxon>
        <taxon>Glomeromycotina</taxon>
        <taxon>Glomeromycetes</taxon>
        <taxon>Diversisporales</taxon>
        <taxon>Gigasporaceae</taxon>
        <taxon>Gigaspora</taxon>
    </lineage>
</organism>
<evidence type="ECO:0000313" key="2">
    <source>
        <dbReference type="Proteomes" id="UP000789901"/>
    </source>
</evidence>
<gene>
    <name evidence="1" type="ORF">GMARGA_LOCUS31486</name>
</gene>
<dbReference type="EMBL" id="CAJVQB010047081">
    <property type="protein sequence ID" value="CAG8833307.1"/>
    <property type="molecule type" value="Genomic_DNA"/>
</dbReference>
<dbReference type="Proteomes" id="UP000789901">
    <property type="component" value="Unassembled WGS sequence"/>
</dbReference>
<keyword evidence="2" id="KW-1185">Reference proteome</keyword>
<sequence length="218" mass="25295">MANFRLKQEKSLKTISIYCEAQIKDHLIFLILDSGLLGCVVLANFLKEVGISINHPSTVLTVRIHREQKHPLGEAKNYAVIIENDWMKKIQKKEKPNEKEEKNTLQKKKLKISIISEEPEACQLCLKVEHNDETCIFKKGQLIETAYIEQKAEMKDLLAEHNSLFIKNTGQLGRTSVIQYEIFVKDSLPIKQRFYLTSKPEHEFIRAEIQHINKARII</sequence>
<name>A0ABN7WJB4_GIGMA</name>
<comment type="caution">
    <text evidence="1">The sequence shown here is derived from an EMBL/GenBank/DDBJ whole genome shotgun (WGS) entry which is preliminary data.</text>
</comment>
<proteinExistence type="predicted"/>
<accession>A0ABN7WJB4</accession>
<reference evidence="1 2" key="1">
    <citation type="submission" date="2021-06" db="EMBL/GenBank/DDBJ databases">
        <authorList>
            <person name="Kallberg Y."/>
            <person name="Tangrot J."/>
            <person name="Rosling A."/>
        </authorList>
    </citation>
    <scope>NUCLEOTIDE SEQUENCE [LARGE SCALE GENOMIC DNA]</scope>
    <source>
        <strain evidence="1 2">120-4 pot B 10/14</strain>
    </source>
</reference>
<protein>
    <submittedName>
        <fullName evidence="1">30190_t:CDS:1</fullName>
    </submittedName>
</protein>